<comment type="caution">
    <text evidence="1">The sequence shown here is derived from an EMBL/GenBank/DDBJ whole genome shotgun (WGS) entry which is preliminary data.</text>
</comment>
<evidence type="ECO:0000313" key="1">
    <source>
        <dbReference type="EMBL" id="MEX0429742.1"/>
    </source>
</evidence>
<protein>
    <recommendedName>
        <fullName evidence="3">DUF2188 domain-containing protein</fullName>
    </recommendedName>
</protein>
<keyword evidence="2" id="KW-1185">Reference proteome</keyword>
<reference evidence="1 2" key="1">
    <citation type="submission" date="2024-07" db="EMBL/GenBank/DDBJ databases">
        <authorList>
            <person name="Lee S."/>
            <person name="Kang M."/>
        </authorList>
    </citation>
    <scope>NUCLEOTIDE SEQUENCE [LARGE SCALE GENOMIC DNA]</scope>
    <source>
        <strain evidence="1 2">DS6</strain>
    </source>
</reference>
<sequence>MSAETAAAVVRRWEESGGVWRVVGRRRGELTVSLCQCTGGEEVDRIVSADPALLAFVGDRASSLD</sequence>
<dbReference type="EMBL" id="JBFPJR010000061">
    <property type="protein sequence ID" value="MEX0429742.1"/>
    <property type="molecule type" value="Genomic_DNA"/>
</dbReference>
<accession>A0ABV3T3G6</accession>
<evidence type="ECO:0000313" key="2">
    <source>
        <dbReference type="Proteomes" id="UP001556631"/>
    </source>
</evidence>
<evidence type="ECO:0008006" key="3">
    <source>
        <dbReference type="Google" id="ProtNLM"/>
    </source>
</evidence>
<dbReference type="RefSeq" id="WP_367995708.1">
    <property type="nucleotide sequence ID" value="NZ_JBFPJR010000061.1"/>
</dbReference>
<name>A0ABV3T3G6_9ACTN</name>
<dbReference type="Proteomes" id="UP001556631">
    <property type="component" value="Unassembled WGS sequence"/>
</dbReference>
<proteinExistence type="predicted"/>
<gene>
    <name evidence="1" type="ORF">AB3X52_19165</name>
</gene>
<organism evidence="1 2">
    <name type="scientific">Nocardioides eburneus</name>
    <dbReference type="NCBI Taxonomy" id="3231482"/>
    <lineage>
        <taxon>Bacteria</taxon>
        <taxon>Bacillati</taxon>
        <taxon>Actinomycetota</taxon>
        <taxon>Actinomycetes</taxon>
        <taxon>Propionibacteriales</taxon>
        <taxon>Nocardioidaceae</taxon>
        <taxon>Nocardioides</taxon>
    </lineage>
</organism>